<dbReference type="GO" id="GO:0003984">
    <property type="term" value="F:acetolactate synthase activity"/>
    <property type="evidence" value="ECO:0007669"/>
    <property type="project" value="UniProtKB-EC"/>
</dbReference>
<dbReference type="SUPFAM" id="SSF52467">
    <property type="entry name" value="DHS-like NAD/FAD-binding domain"/>
    <property type="match status" value="1"/>
</dbReference>
<dbReference type="GO" id="GO:0030976">
    <property type="term" value="F:thiamine pyrophosphate binding"/>
    <property type="evidence" value="ECO:0007669"/>
    <property type="project" value="InterPro"/>
</dbReference>
<evidence type="ECO:0000256" key="10">
    <source>
        <dbReference type="RuleBase" id="RU362132"/>
    </source>
</evidence>
<protein>
    <recommendedName>
        <fullName evidence="6">acetolactate synthase</fullName>
        <ecNumber evidence="6">2.2.1.6</ecNumber>
    </recommendedName>
</protein>
<keyword evidence="7" id="KW-0028">Amino-acid biosynthesis</keyword>
<dbReference type="GO" id="GO:0050660">
    <property type="term" value="F:flavin adenine dinucleotide binding"/>
    <property type="evidence" value="ECO:0007669"/>
    <property type="project" value="InterPro"/>
</dbReference>
<evidence type="ECO:0000256" key="8">
    <source>
        <dbReference type="ARBA" id="ARBA00023052"/>
    </source>
</evidence>
<dbReference type="GO" id="GO:0009099">
    <property type="term" value="P:L-valine biosynthetic process"/>
    <property type="evidence" value="ECO:0007669"/>
    <property type="project" value="UniProtKB-UniPathway"/>
</dbReference>
<comment type="pathway">
    <text evidence="4">Amino-acid biosynthesis; L-valine biosynthesis; L-valine from pyruvate: step 1/4.</text>
</comment>
<dbReference type="FunFam" id="3.40.50.1220:FF:000008">
    <property type="entry name" value="Acetolactate synthase"/>
    <property type="match status" value="1"/>
</dbReference>
<dbReference type="PROSITE" id="PS00187">
    <property type="entry name" value="TPP_ENZYMES"/>
    <property type="match status" value="1"/>
</dbReference>
<dbReference type="Pfam" id="PF00205">
    <property type="entry name" value="TPP_enzyme_M"/>
    <property type="match status" value="1"/>
</dbReference>
<feature type="domain" description="Thiamine pyrophosphate enzyme N-terminal TPP-binding" evidence="13">
    <location>
        <begin position="10"/>
        <end position="124"/>
    </location>
</feature>
<reference evidence="14" key="1">
    <citation type="journal article" date="2020" name="Nature">
        <title>Giant virus diversity and host interactions through global metagenomics.</title>
        <authorList>
            <person name="Schulz F."/>
            <person name="Roux S."/>
            <person name="Paez-Espino D."/>
            <person name="Jungbluth S."/>
            <person name="Walsh D.A."/>
            <person name="Denef V.J."/>
            <person name="McMahon K.D."/>
            <person name="Konstantinidis K.T."/>
            <person name="Eloe-Fadrosh E.A."/>
            <person name="Kyrpides N.C."/>
            <person name="Woyke T."/>
        </authorList>
    </citation>
    <scope>NUCLEOTIDE SEQUENCE</scope>
    <source>
        <strain evidence="14">GVMAG-M-3300001351-8</strain>
    </source>
</reference>
<evidence type="ECO:0000313" key="14">
    <source>
        <dbReference type="EMBL" id="QHT29170.1"/>
    </source>
</evidence>
<dbReference type="Pfam" id="PF02776">
    <property type="entry name" value="TPP_enzyme_N"/>
    <property type="match status" value="1"/>
</dbReference>
<comment type="cofactor">
    <cofactor evidence="2">
        <name>thiamine diphosphate</name>
        <dbReference type="ChEBI" id="CHEBI:58937"/>
    </cofactor>
</comment>
<dbReference type="NCBIfam" id="TIGR00118">
    <property type="entry name" value="acolac_lg"/>
    <property type="match status" value="1"/>
</dbReference>
<dbReference type="GO" id="GO:0000287">
    <property type="term" value="F:magnesium ion binding"/>
    <property type="evidence" value="ECO:0007669"/>
    <property type="project" value="InterPro"/>
</dbReference>
<evidence type="ECO:0000256" key="6">
    <source>
        <dbReference type="ARBA" id="ARBA00013145"/>
    </source>
</evidence>
<dbReference type="PANTHER" id="PTHR18968:SF13">
    <property type="entry name" value="ACETOLACTATE SYNTHASE CATALYTIC SUBUNIT, MITOCHONDRIAL"/>
    <property type="match status" value="1"/>
</dbReference>
<dbReference type="AlphaFoldDB" id="A0A6C0ELG6"/>
<dbReference type="InterPro" id="IPR012000">
    <property type="entry name" value="Thiamin_PyroP_enz_cen_dom"/>
</dbReference>
<dbReference type="CDD" id="cd07035">
    <property type="entry name" value="TPP_PYR_POX_like"/>
    <property type="match status" value="1"/>
</dbReference>
<dbReference type="Pfam" id="PF02775">
    <property type="entry name" value="TPP_enzyme_C"/>
    <property type="match status" value="1"/>
</dbReference>
<dbReference type="PANTHER" id="PTHR18968">
    <property type="entry name" value="THIAMINE PYROPHOSPHATE ENZYMES"/>
    <property type="match status" value="1"/>
</dbReference>
<sequence>MYNNLHRHKTGAELVYDKLVENNVKTVFGYSGGSIMSLIDQFHPTKNYGNINLIINTHEQSCGHAATGLSRTSNQTGVVIATSGPGCTNLVTPILDAQTDSIPLVVITGQVGLKNIGTNAFQEAPAVAITKPCTKWSTCVQDVNDIPYIMDKAFYIANEGKKGVVHIDLPKCVSADTVKDLLELPTYHKNSNQIPLNNEELLFIDKIAKVINNCQKPILYIGQGCIHASKELLDFINKSGIPCTSTIHGKGILSESHELSLEWCGMHGLPAANFAIQESDCVIAIGSRFDDRTTGNVDYYAPIARGKKQVIHIDIEPKQFNKALETNYNFKCDSKVFLSEILDKIDDNFRIRKRITWIKRIQFLKDKYPFKYTIPKNNKINTSMVINSINDHLKIKDYYITTGVGNHQMITYQYIKGLYPNKIHSSGSLGVMGVGLPYSIGAQLANPSSLVIDIDGDSSFMMTMNELKTIKEHNLPIKIAILNNSQQGMVNVWEQLFFDKRYTATINKHNPDFCMLANSFGIPSIKCNNYLDLDKTTQEFLSTDGPIVCEYVIEPEICLPLVGPGKALDDMIMYDDYNDSIIMDKSCIPS</sequence>
<evidence type="ECO:0000256" key="2">
    <source>
        <dbReference type="ARBA" id="ARBA00001964"/>
    </source>
</evidence>
<comment type="pathway">
    <text evidence="3">Amino-acid biosynthesis; L-isoleucine biosynthesis; L-isoleucine from 2-oxobutanoate: step 1/4.</text>
</comment>
<evidence type="ECO:0000259" key="12">
    <source>
        <dbReference type="Pfam" id="PF02775"/>
    </source>
</evidence>
<dbReference type="InterPro" id="IPR045229">
    <property type="entry name" value="TPP_enz"/>
</dbReference>
<evidence type="ECO:0000256" key="5">
    <source>
        <dbReference type="ARBA" id="ARBA00007812"/>
    </source>
</evidence>
<dbReference type="SUPFAM" id="SSF52518">
    <property type="entry name" value="Thiamin diphosphate-binding fold (THDP-binding)"/>
    <property type="match status" value="2"/>
</dbReference>
<comment type="similarity">
    <text evidence="5 10">Belongs to the TPP enzyme family.</text>
</comment>
<dbReference type="EMBL" id="MN738870">
    <property type="protein sequence ID" value="QHT29170.1"/>
    <property type="molecule type" value="Genomic_DNA"/>
</dbReference>
<dbReference type="UniPathway" id="UPA00047">
    <property type="reaction ID" value="UER00055"/>
</dbReference>
<evidence type="ECO:0000256" key="1">
    <source>
        <dbReference type="ARBA" id="ARBA00001946"/>
    </source>
</evidence>
<evidence type="ECO:0000256" key="4">
    <source>
        <dbReference type="ARBA" id="ARBA00005025"/>
    </source>
</evidence>
<proteinExistence type="inferred from homology"/>
<evidence type="ECO:0000256" key="7">
    <source>
        <dbReference type="ARBA" id="ARBA00022605"/>
    </source>
</evidence>
<keyword evidence="8 10" id="KW-0786">Thiamine pyrophosphate</keyword>
<dbReference type="GO" id="GO:0005948">
    <property type="term" value="C:acetolactate synthase complex"/>
    <property type="evidence" value="ECO:0007669"/>
    <property type="project" value="TreeGrafter"/>
</dbReference>
<comment type="cofactor">
    <cofactor evidence="1">
        <name>Mg(2+)</name>
        <dbReference type="ChEBI" id="CHEBI:18420"/>
    </cofactor>
</comment>
<evidence type="ECO:0000259" key="13">
    <source>
        <dbReference type="Pfam" id="PF02776"/>
    </source>
</evidence>
<feature type="domain" description="Thiamine pyrophosphate enzyme TPP-binding" evidence="12">
    <location>
        <begin position="403"/>
        <end position="550"/>
    </location>
</feature>
<name>A0A6C0ELG6_9ZZZZ</name>
<dbReference type="Gene3D" id="3.40.50.970">
    <property type="match status" value="2"/>
</dbReference>
<evidence type="ECO:0000256" key="9">
    <source>
        <dbReference type="ARBA" id="ARBA00023304"/>
    </source>
</evidence>
<evidence type="ECO:0000259" key="11">
    <source>
        <dbReference type="Pfam" id="PF00205"/>
    </source>
</evidence>
<dbReference type="InterPro" id="IPR000399">
    <property type="entry name" value="TPP-bd_CS"/>
</dbReference>
<dbReference type="InterPro" id="IPR012846">
    <property type="entry name" value="Acetolactate_synth_lsu"/>
</dbReference>
<dbReference type="FunFam" id="3.40.50.970:FF:000007">
    <property type="entry name" value="Acetolactate synthase"/>
    <property type="match status" value="1"/>
</dbReference>
<dbReference type="InterPro" id="IPR012001">
    <property type="entry name" value="Thiamin_PyroP_enz_TPP-bd_dom"/>
</dbReference>
<dbReference type="GO" id="GO:0005739">
    <property type="term" value="C:mitochondrion"/>
    <property type="evidence" value="ECO:0007669"/>
    <property type="project" value="TreeGrafter"/>
</dbReference>
<organism evidence="14">
    <name type="scientific">viral metagenome</name>
    <dbReference type="NCBI Taxonomy" id="1070528"/>
    <lineage>
        <taxon>unclassified sequences</taxon>
        <taxon>metagenomes</taxon>
        <taxon>organismal metagenomes</taxon>
    </lineage>
</organism>
<dbReference type="InterPro" id="IPR029035">
    <property type="entry name" value="DHS-like_NAD/FAD-binding_dom"/>
</dbReference>
<accession>A0A6C0ELG6</accession>
<keyword evidence="9" id="KW-0100">Branched-chain amino acid biosynthesis</keyword>
<dbReference type="InterPro" id="IPR029061">
    <property type="entry name" value="THDP-binding"/>
</dbReference>
<feature type="domain" description="Thiamine pyrophosphate enzyme central" evidence="11">
    <location>
        <begin position="204"/>
        <end position="340"/>
    </location>
</feature>
<evidence type="ECO:0000256" key="3">
    <source>
        <dbReference type="ARBA" id="ARBA00004974"/>
    </source>
</evidence>
<dbReference type="UniPathway" id="UPA00049">
    <property type="reaction ID" value="UER00059"/>
</dbReference>
<dbReference type="EC" id="2.2.1.6" evidence="6"/>
<dbReference type="GO" id="GO:0009097">
    <property type="term" value="P:isoleucine biosynthetic process"/>
    <property type="evidence" value="ECO:0007669"/>
    <property type="project" value="UniProtKB-UniPathway"/>
</dbReference>
<dbReference type="Gene3D" id="3.40.50.1220">
    <property type="entry name" value="TPP-binding domain"/>
    <property type="match status" value="1"/>
</dbReference>
<dbReference type="InterPro" id="IPR011766">
    <property type="entry name" value="TPP_enzyme_TPP-bd"/>
</dbReference>